<dbReference type="AlphaFoldDB" id="A0A0R2DKC5"/>
<dbReference type="RefSeq" id="WP_236692274.1">
    <property type="nucleotide sequence ID" value="NZ_AYZL01000008.1"/>
</dbReference>
<keyword evidence="1" id="KW-0732">Signal</keyword>
<comment type="caution">
    <text evidence="2">The sequence shown here is derived from an EMBL/GenBank/DDBJ whole genome shotgun (WGS) entry which is preliminary data.</text>
</comment>
<feature type="signal peptide" evidence="1">
    <location>
        <begin position="1"/>
        <end position="30"/>
    </location>
</feature>
<keyword evidence="3" id="KW-1185">Reference proteome</keyword>
<reference evidence="2 3" key="1">
    <citation type="journal article" date="2015" name="Genome Announc.">
        <title>Expanding the biotechnology potential of lactobacilli through comparative genomics of 213 strains and associated genera.</title>
        <authorList>
            <person name="Sun Z."/>
            <person name="Harris H.M."/>
            <person name="McCann A."/>
            <person name="Guo C."/>
            <person name="Argimon S."/>
            <person name="Zhang W."/>
            <person name="Yang X."/>
            <person name="Jeffery I.B."/>
            <person name="Cooney J.C."/>
            <person name="Kagawa T.F."/>
            <person name="Liu W."/>
            <person name="Song Y."/>
            <person name="Salvetti E."/>
            <person name="Wrobel A."/>
            <person name="Rasinkangas P."/>
            <person name="Parkhill J."/>
            <person name="Rea M.C."/>
            <person name="O'Sullivan O."/>
            <person name="Ritari J."/>
            <person name="Douillard F.P."/>
            <person name="Paul Ross R."/>
            <person name="Yang R."/>
            <person name="Briner A.E."/>
            <person name="Felis G.E."/>
            <person name="de Vos W.M."/>
            <person name="Barrangou R."/>
            <person name="Klaenhammer T.R."/>
            <person name="Caufield P.W."/>
            <person name="Cui Y."/>
            <person name="Zhang H."/>
            <person name="O'Toole P.W."/>
        </authorList>
    </citation>
    <scope>NUCLEOTIDE SEQUENCE [LARGE SCALE GENOMIC DNA]</scope>
    <source>
        <strain evidence="2 3">DSM 23037</strain>
    </source>
</reference>
<sequence length="204" mass="22033">MKNLNNKTIKVILASLIAVALIIIAKPTQSDEVQAATKGEDVAINYVPGYGIAVWNGYIEGSFTGQYLNHGTTWKIVNTATDTTGNLWYDLGANQWIDSRYTQNAAAISQAAEQASNQGTFKLSFYDPKVLGSNMGYSGVAANLSVFPKGTKLKITLSDGTVWYRTVNDTGGFAYGNPRQLDVAMPNYAIPSAGILYANVQVIY</sequence>
<gene>
    <name evidence="2" type="ORF">FC86_GL000042</name>
</gene>
<evidence type="ECO:0000313" key="2">
    <source>
        <dbReference type="EMBL" id="KRN04594.1"/>
    </source>
</evidence>
<dbReference type="STRING" id="1423744.FC86_GL000042"/>
<evidence type="ECO:0000313" key="3">
    <source>
        <dbReference type="Proteomes" id="UP000051378"/>
    </source>
</evidence>
<proteinExistence type="predicted"/>
<protein>
    <submittedName>
        <fullName evidence="2">Uncharacterized protein</fullName>
    </submittedName>
</protein>
<feature type="chain" id="PRO_5038595943" evidence="1">
    <location>
        <begin position="31"/>
        <end position="204"/>
    </location>
</feature>
<organism evidence="2 3">
    <name type="scientific">Holzapfeliella floricola DSM 23037 = JCM 16512</name>
    <dbReference type="NCBI Taxonomy" id="1423744"/>
    <lineage>
        <taxon>Bacteria</taxon>
        <taxon>Bacillati</taxon>
        <taxon>Bacillota</taxon>
        <taxon>Bacilli</taxon>
        <taxon>Lactobacillales</taxon>
        <taxon>Lactobacillaceae</taxon>
        <taxon>Holzapfeliella</taxon>
    </lineage>
</organism>
<dbReference type="PATRIC" id="fig|1423744.4.peg.45"/>
<dbReference type="Proteomes" id="UP000051378">
    <property type="component" value="Unassembled WGS sequence"/>
</dbReference>
<accession>A0A0R2DKC5</accession>
<evidence type="ECO:0000256" key="1">
    <source>
        <dbReference type="SAM" id="SignalP"/>
    </source>
</evidence>
<name>A0A0R2DKC5_9LACO</name>
<dbReference type="EMBL" id="AYZL01000008">
    <property type="protein sequence ID" value="KRN04594.1"/>
    <property type="molecule type" value="Genomic_DNA"/>
</dbReference>